<protein>
    <submittedName>
        <fullName evidence="1">Uncharacterized protein</fullName>
    </submittedName>
</protein>
<dbReference type="KEGG" id="aht:ANTHELSMS3_01389"/>
<name>A0A222E1I7_9RHOB</name>
<proteinExistence type="predicted"/>
<dbReference type="EMBL" id="CP022540">
    <property type="protein sequence ID" value="ASP20089.1"/>
    <property type="molecule type" value="Genomic_DNA"/>
</dbReference>
<evidence type="ECO:0000313" key="2">
    <source>
        <dbReference type="Proteomes" id="UP000203589"/>
    </source>
</evidence>
<keyword evidence="2" id="KW-1185">Reference proteome</keyword>
<reference evidence="1 2" key="1">
    <citation type="submission" date="2017-07" db="EMBL/GenBank/DDBJ databases">
        <title>Genome Sequence of Antarctobacter heliothermus Strain SMS3 Isolated from a culture of the Diatom Skeletonema marinoi.</title>
        <authorList>
            <person name="Topel M."/>
            <person name="Pinder M.I.M."/>
            <person name="Johansson O.N."/>
            <person name="Kourtchenko O."/>
            <person name="Godhe A."/>
            <person name="Clarke A.K."/>
        </authorList>
    </citation>
    <scope>NUCLEOTIDE SEQUENCE [LARGE SCALE GENOMIC DNA]</scope>
    <source>
        <strain evidence="1 2">SMS3</strain>
    </source>
</reference>
<dbReference type="Proteomes" id="UP000203589">
    <property type="component" value="Chromosome"/>
</dbReference>
<accession>A0A222E1I7</accession>
<dbReference type="AlphaFoldDB" id="A0A222E1I7"/>
<gene>
    <name evidence="1" type="ORF">ANTHELSMS3_01389</name>
</gene>
<sequence>MRLIEQRLVHTIEGGLPVDEILSIVEAVDEFMADTAPDEVTEALEGVVGYEFSETEEAIGHLNTESELSEHMEHLEQLAKVTGINPDSALKVVSEKLVQYERPDYDEHRGSFTRPKQSQRTEFSDEALVSLFSNLVDR</sequence>
<evidence type="ECO:0000313" key="1">
    <source>
        <dbReference type="EMBL" id="ASP20089.1"/>
    </source>
</evidence>
<organism evidence="1 2">
    <name type="scientific">Antarctobacter heliothermus</name>
    <dbReference type="NCBI Taxonomy" id="74033"/>
    <lineage>
        <taxon>Bacteria</taxon>
        <taxon>Pseudomonadati</taxon>
        <taxon>Pseudomonadota</taxon>
        <taxon>Alphaproteobacteria</taxon>
        <taxon>Rhodobacterales</taxon>
        <taxon>Roseobacteraceae</taxon>
        <taxon>Antarctobacter</taxon>
    </lineage>
</organism>